<organism evidence="1">
    <name type="scientific">Lepeophtheirus salmonis</name>
    <name type="common">Salmon louse</name>
    <name type="synonym">Caligus salmonis</name>
    <dbReference type="NCBI Taxonomy" id="72036"/>
    <lineage>
        <taxon>Eukaryota</taxon>
        <taxon>Metazoa</taxon>
        <taxon>Ecdysozoa</taxon>
        <taxon>Arthropoda</taxon>
        <taxon>Crustacea</taxon>
        <taxon>Multicrustacea</taxon>
        <taxon>Hexanauplia</taxon>
        <taxon>Copepoda</taxon>
        <taxon>Siphonostomatoida</taxon>
        <taxon>Caligidae</taxon>
        <taxon>Lepeophtheirus</taxon>
    </lineage>
</organism>
<reference evidence="1" key="1">
    <citation type="submission" date="2014-05" db="EMBL/GenBank/DDBJ databases">
        <authorList>
            <person name="Chronopoulou M."/>
        </authorList>
    </citation>
    <scope>NUCLEOTIDE SEQUENCE</scope>
    <source>
        <tissue evidence="1">Whole organism</tissue>
    </source>
</reference>
<proteinExistence type="predicted"/>
<evidence type="ECO:0000313" key="1">
    <source>
        <dbReference type="EMBL" id="CDW45247.1"/>
    </source>
</evidence>
<sequence>MQEILGFHTRLSREL</sequence>
<name>A0A0K2V526_LEPSM</name>
<protein>
    <submittedName>
        <fullName evidence="1">Uncharacterized protein</fullName>
    </submittedName>
</protein>
<dbReference type="EMBL" id="HACA01027886">
    <property type="protein sequence ID" value="CDW45247.1"/>
    <property type="molecule type" value="Transcribed_RNA"/>
</dbReference>
<accession>A0A0K2V526</accession>